<reference evidence="3 4" key="1">
    <citation type="journal article" date="2021" name="Int. J. Syst. Evol. Microbiol.">
        <title>Streptococcus vicugnae sp. nov., isolated from faeces of alpacas (Vicugna pacos) and cattle (Bos taurus), Streptococcus zalophi sp. nov., and Streptococcus pacificus sp. nov., isolated from respiratory tract of California sea lions (Zalophus californianus).</title>
        <authorList>
            <person name="Volokhov D.V."/>
            <person name="Zagorodnyaya T.A."/>
            <person name="Shen Z."/>
            <person name="Blom J."/>
            <person name="Furtak V.A."/>
            <person name="Eisenberg T."/>
            <person name="Fan P."/>
            <person name="Jeong K.C."/>
            <person name="Gao Y."/>
            <person name="Zhang S."/>
            <person name="Amselle M."/>
        </authorList>
    </citation>
    <scope>NUCLEOTIDE SEQUENCE [LARGE SCALE GENOMIC DNA]</scope>
    <source>
        <strain evidence="4">CSL7508-lung</strain>
    </source>
</reference>
<gene>
    <name evidence="3" type="ORF">JHK64_01880</name>
</gene>
<dbReference type="Gene3D" id="3.10.620.30">
    <property type="match status" value="1"/>
</dbReference>
<dbReference type="InterPro" id="IPR038765">
    <property type="entry name" value="Papain-like_cys_pep_sf"/>
</dbReference>
<dbReference type="AlphaFoldDB" id="A0A934UD37"/>
<dbReference type="SMART" id="SM00460">
    <property type="entry name" value="TGc"/>
    <property type="match status" value="1"/>
</dbReference>
<dbReference type="PANTHER" id="PTHR46333">
    <property type="entry name" value="CYTOKINESIS PROTEIN 3"/>
    <property type="match status" value="1"/>
</dbReference>
<dbReference type="InterPro" id="IPR052557">
    <property type="entry name" value="CAP/Cytokinesis_protein"/>
</dbReference>
<protein>
    <recommendedName>
        <fullName evidence="2">Transglutaminase-like domain-containing protein</fullName>
    </recommendedName>
</protein>
<evidence type="ECO:0000256" key="1">
    <source>
        <dbReference type="SAM" id="SignalP"/>
    </source>
</evidence>
<feature type="domain" description="Transglutaminase-like" evidence="2">
    <location>
        <begin position="614"/>
        <end position="673"/>
    </location>
</feature>
<dbReference type="InterPro" id="IPR002931">
    <property type="entry name" value="Transglutaminase-like"/>
</dbReference>
<organism evidence="3 4">
    <name type="scientific">Streptococcus zalophi</name>
    <dbReference type="NCBI Taxonomy" id="640031"/>
    <lineage>
        <taxon>Bacteria</taxon>
        <taxon>Bacillati</taxon>
        <taxon>Bacillota</taxon>
        <taxon>Bacilli</taxon>
        <taxon>Lactobacillales</taxon>
        <taxon>Streptococcaceae</taxon>
        <taxon>Streptococcus</taxon>
    </lineage>
</organism>
<dbReference type="EMBL" id="JAENBP010000002">
    <property type="protein sequence ID" value="MBJ8349381.1"/>
    <property type="molecule type" value="Genomic_DNA"/>
</dbReference>
<evidence type="ECO:0000313" key="3">
    <source>
        <dbReference type="EMBL" id="MBJ8349381.1"/>
    </source>
</evidence>
<comment type="caution">
    <text evidence="3">The sequence shown here is derived from an EMBL/GenBank/DDBJ whole genome shotgun (WGS) entry which is preliminary data.</text>
</comment>
<proteinExistence type="predicted"/>
<dbReference type="PROSITE" id="PS51257">
    <property type="entry name" value="PROKAR_LIPOPROTEIN"/>
    <property type="match status" value="1"/>
</dbReference>
<feature type="chain" id="PRO_5037140463" description="Transglutaminase-like domain-containing protein" evidence="1">
    <location>
        <begin position="25"/>
        <end position="716"/>
    </location>
</feature>
<dbReference type="SUPFAM" id="SSF54001">
    <property type="entry name" value="Cysteine proteinases"/>
    <property type="match status" value="1"/>
</dbReference>
<dbReference type="Proteomes" id="UP000644875">
    <property type="component" value="Unassembled WGS sequence"/>
</dbReference>
<dbReference type="Pfam" id="PF01841">
    <property type="entry name" value="Transglut_core"/>
    <property type="match status" value="1"/>
</dbReference>
<keyword evidence="4" id="KW-1185">Reference proteome</keyword>
<evidence type="ECO:0000313" key="4">
    <source>
        <dbReference type="Proteomes" id="UP000644875"/>
    </source>
</evidence>
<dbReference type="GO" id="GO:0005737">
    <property type="term" value="C:cytoplasm"/>
    <property type="evidence" value="ECO:0007669"/>
    <property type="project" value="TreeGrafter"/>
</dbReference>
<dbReference type="PANTHER" id="PTHR46333:SF2">
    <property type="entry name" value="CYTOKINESIS PROTEIN 3"/>
    <property type="match status" value="1"/>
</dbReference>
<sequence length="716" mass="81713">MRRKMFTFIITCLAILGISGCQQGSNVNQGNQKATTELIAKYQKDSQYEIIPEIKTIKATDAIELDIMKKTEWTLAPFADFEEHQVTKSYSTNIPVGIYTDYGLKINYIDGSGRASFERDDYAGKLKIFADNEVIMSNRADESKKITATGNNDWGRLNILYLVTYNDLETGKLLKKPTVQIYKIDHSEDELQAPYINYQIDDDGLLKLTWNEVENASEYYIIRNYVSGHRDDKGGLNVRSHPIIIGTTTKTEWDSSQIEQSFSRSSQNEAFINYDIGLEDYLLDESSAAETELKRSDTEKINAYNDATFITVVAVNKQNQSAFSNMISNRDINDKLPVKIAYYTSRFLYPLNKPFEKITDLPTTTPITMADGSTKMFPIEIIPEETSVSKFDTFLVYYKIKGTKFSDSLKVKSYDEKEVAKDIKTFNKKAEKQNQKTGISSNTFDYSQFDESNIKSKLASGYVEVEDKIFSTTALGEYLAAHMISGNDYIDISQFTEAVDTSFINDVISEIEYQNPTIPHIRNVQLSADNSKILVSYYDLDKETRNKKTKEIRDVLDKAVSEIITEGMTEIEKARAINQYIISNSEYDYEAFKQGKGSWLLDSDFADAYHAYGISVEHLGVCISYAQTFNYMAKKAGLEVITVTGYVNGDQNAGHAWNAVKIDGEWRYFDITWNDHDDPSRQEEYFNLSHDDEILTSSHTQDEKRYIVPNFISNYR</sequence>
<evidence type="ECO:0000259" key="2">
    <source>
        <dbReference type="SMART" id="SM00460"/>
    </source>
</evidence>
<feature type="signal peptide" evidence="1">
    <location>
        <begin position="1"/>
        <end position="24"/>
    </location>
</feature>
<keyword evidence="1" id="KW-0732">Signal</keyword>
<name>A0A934UD37_9STRE</name>
<accession>A0A934UD37</accession>